<dbReference type="EMBL" id="AEKO01000007">
    <property type="protein sequence ID" value="EFQ58958.1"/>
    <property type="molecule type" value="Genomic_DNA"/>
</dbReference>
<evidence type="ECO:0000313" key="2">
    <source>
        <dbReference type="Proteomes" id="UP000004896"/>
    </source>
</evidence>
<dbReference type="GO" id="GO:0034040">
    <property type="term" value="F:ATPase-coupled lipid transmembrane transporter activity"/>
    <property type="evidence" value="ECO:0007669"/>
    <property type="project" value="TreeGrafter"/>
</dbReference>
<comment type="caution">
    <text evidence="1">The sequence shown here is derived from an EMBL/GenBank/DDBJ whole genome shotgun (WGS) entry which is preliminary data.</text>
</comment>
<dbReference type="Proteomes" id="UP000004896">
    <property type="component" value="Unassembled WGS sequence"/>
</dbReference>
<dbReference type="InterPro" id="IPR039421">
    <property type="entry name" value="Type_1_exporter"/>
</dbReference>
<dbReference type="Gene3D" id="3.40.50.300">
    <property type="entry name" value="P-loop containing nucleotide triphosphate hydrolases"/>
    <property type="match status" value="1"/>
</dbReference>
<protein>
    <recommendedName>
        <fullName evidence="3">ABC transporter domain-containing protein</fullName>
    </recommendedName>
</protein>
<accession>E3CR72</accession>
<reference evidence="1 2" key="1">
    <citation type="submission" date="2010-10" db="EMBL/GenBank/DDBJ databases">
        <authorList>
            <person name="Durkin A.S."/>
            <person name="Madupu R."/>
            <person name="Torralba M."/>
            <person name="Gillis M."/>
            <person name="Methe B."/>
            <person name="Sutton G."/>
            <person name="Nelson K.E."/>
        </authorList>
    </citation>
    <scope>NUCLEOTIDE SEQUENCE [LARGE SCALE GENOMIC DNA]</scope>
    <source>
        <strain evidence="1 2">F0396</strain>
    </source>
</reference>
<dbReference type="PANTHER" id="PTHR24221:SF654">
    <property type="entry name" value="ATP-BINDING CASSETTE SUB-FAMILY B MEMBER 6"/>
    <property type="match status" value="1"/>
</dbReference>
<dbReference type="AlphaFoldDB" id="E3CR72"/>
<name>E3CR72_STRVE</name>
<evidence type="ECO:0008006" key="3">
    <source>
        <dbReference type="Google" id="ProtNLM"/>
    </source>
</evidence>
<evidence type="ECO:0000313" key="1">
    <source>
        <dbReference type="EMBL" id="EFQ58958.1"/>
    </source>
</evidence>
<dbReference type="PANTHER" id="PTHR24221">
    <property type="entry name" value="ATP-BINDING CASSETTE SUB-FAMILY B"/>
    <property type="match status" value="1"/>
</dbReference>
<sequence>MKKINIARALLENRPLLLVDEFKSGLDEESSKLITDKLFDSENTIIMISHNLDKSFLKRFDSIIFMEKGKLLQNTSMNYYLKLVIISMIF</sequence>
<gene>
    <name evidence="1" type="ORF">HMPREF9192_0793</name>
</gene>
<dbReference type="eggNOG" id="COG1132">
    <property type="taxonomic scope" value="Bacteria"/>
</dbReference>
<dbReference type="InterPro" id="IPR027417">
    <property type="entry name" value="P-loop_NTPase"/>
</dbReference>
<dbReference type="SUPFAM" id="SSF52540">
    <property type="entry name" value="P-loop containing nucleoside triphosphate hydrolases"/>
    <property type="match status" value="1"/>
</dbReference>
<proteinExistence type="predicted"/>
<organism evidence="1 2">
    <name type="scientific">Streptococcus vestibularis F0396</name>
    <dbReference type="NCBI Taxonomy" id="904306"/>
    <lineage>
        <taxon>Bacteria</taxon>
        <taxon>Bacillati</taxon>
        <taxon>Bacillota</taxon>
        <taxon>Bacilli</taxon>
        <taxon>Lactobacillales</taxon>
        <taxon>Streptococcaceae</taxon>
        <taxon>Streptococcus</taxon>
    </lineage>
</organism>